<dbReference type="AlphaFoldDB" id="A0ABC8KPK2"/>
<feature type="compositionally biased region" description="Basic and acidic residues" evidence="1">
    <location>
        <begin position="32"/>
        <end position="49"/>
    </location>
</feature>
<feature type="compositionally biased region" description="Basic and acidic residues" evidence="1">
    <location>
        <begin position="434"/>
        <end position="444"/>
    </location>
</feature>
<feature type="compositionally biased region" description="Acidic residues" evidence="1">
    <location>
        <begin position="134"/>
        <end position="153"/>
    </location>
</feature>
<feature type="compositionally biased region" description="Basic and acidic residues" evidence="1">
    <location>
        <begin position="464"/>
        <end position="477"/>
    </location>
</feature>
<feature type="compositionally biased region" description="Low complexity" evidence="1">
    <location>
        <begin position="612"/>
        <end position="623"/>
    </location>
</feature>
<feature type="domain" description="DCD" evidence="2">
    <location>
        <begin position="289"/>
        <end position="416"/>
    </location>
</feature>
<feature type="compositionally biased region" description="Polar residues" evidence="1">
    <location>
        <begin position="194"/>
        <end position="219"/>
    </location>
</feature>
<feature type="compositionally biased region" description="Polar residues" evidence="1">
    <location>
        <begin position="1"/>
        <end position="13"/>
    </location>
</feature>
<feature type="region of interest" description="Disordered" evidence="1">
    <location>
        <begin position="424"/>
        <end position="512"/>
    </location>
</feature>
<keyword evidence="4" id="KW-1185">Reference proteome</keyword>
<reference evidence="3 4" key="1">
    <citation type="submission" date="2022-03" db="EMBL/GenBank/DDBJ databases">
        <authorList>
            <person name="Macdonald S."/>
            <person name="Ahmed S."/>
            <person name="Newling K."/>
        </authorList>
    </citation>
    <scope>NUCLEOTIDE SEQUENCE [LARGE SCALE GENOMIC DNA]</scope>
</reference>
<dbReference type="PANTHER" id="PTHR46444:SF3">
    <property type="entry name" value="DCD (DEVELOPMENT AND CELL DEATH) DOMAIN PROTEIN"/>
    <property type="match status" value="1"/>
</dbReference>
<feature type="region of interest" description="Disordered" evidence="1">
    <location>
        <begin position="612"/>
        <end position="649"/>
    </location>
</feature>
<name>A0ABC8KPK2_ERUVS</name>
<feature type="region of interest" description="Disordered" evidence="1">
    <location>
        <begin position="1"/>
        <end position="80"/>
    </location>
</feature>
<feature type="region of interest" description="Disordered" evidence="1">
    <location>
        <begin position="261"/>
        <end position="280"/>
    </location>
</feature>
<evidence type="ECO:0000259" key="2">
    <source>
        <dbReference type="PROSITE" id="PS51222"/>
    </source>
</evidence>
<feature type="compositionally biased region" description="Basic and acidic residues" evidence="1">
    <location>
        <begin position="266"/>
        <end position="280"/>
    </location>
</feature>
<feature type="compositionally biased region" description="Pro residues" evidence="1">
    <location>
        <begin position="497"/>
        <end position="506"/>
    </location>
</feature>
<protein>
    <recommendedName>
        <fullName evidence="2">DCD domain-containing protein</fullName>
    </recommendedName>
</protein>
<dbReference type="InterPro" id="IPR013989">
    <property type="entry name" value="Dev_and_cell_death_domain"/>
</dbReference>
<accession>A0ABC8KPK2</accession>
<organism evidence="3 4">
    <name type="scientific">Eruca vesicaria subsp. sativa</name>
    <name type="common">Garden rocket</name>
    <name type="synonym">Eruca sativa</name>
    <dbReference type="NCBI Taxonomy" id="29727"/>
    <lineage>
        <taxon>Eukaryota</taxon>
        <taxon>Viridiplantae</taxon>
        <taxon>Streptophyta</taxon>
        <taxon>Embryophyta</taxon>
        <taxon>Tracheophyta</taxon>
        <taxon>Spermatophyta</taxon>
        <taxon>Magnoliopsida</taxon>
        <taxon>eudicotyledons</taxon>
        <taxon>Gunneridae</taxon>
        <taxon>Pentapetalae</taxon>
        <taxon>rosids</taxon>
        <taxon>malvids</taxon>
        <taxon>Brassicales</taxon>
        <taxon>Brassicaceae</taxon>
        <taxon>Brassiceae</taxon>
        <taxon>Eruca</taxon>
    </lineage>
</organism>
<dbReference type="PROSITE" id="PS51222">
    <property type="entry name" value="DCD"/>
    <property type="match status" value="1"/>
</dbReference>
<feature type="compositionally biased region" description="Basic residues" evidence="1">
    <location>
        <begin position="167"/>
        <end position="176"/>
    </location>
</feature>
<dbReference type="SMART" id="SM00767">
    <property type="entry name" value="DCD"/>
    <property type="match status" value="1"/>
</dbReference>
<dbReference type="EMBL" id="CAKOAT010294043">
    <property type="protein sequence ID" value="CAH8360794.1"/>
    <property type="molecule type" value="Genomic_DNA"/>
</dbReference>
<feature type="region of interest" description="Disordered" evidence="1">
    <location>
        <begin position="544"/>
        <end position="565"/>
    </location>
</feature>
<sequence length="649" mass="72751">MEVQNAENETTVEASVAKDLEASVVESEAETDVEKVVDTSMDEKPEEVVLKVPSSVEEKKTEDGEGEIPPSGVVDNPKGLTGKKKVVKKIVKKKVLKGSTSAAAAVVVACEENATADPSLGEGTKKVADSETFLGDEDDDMECTEELADDEETVRELKGDASTLKSVGKRLLKGKKVQGAQVKTTTLEEPDKGTPQNGQENNNNSLAVNEETNGEGVQQKNEEQTGVGGGRRRKRRRGGKQVQDSNKKQMKEVVVAAAATDAAGKSVEEGEKKQPGDVEKKEVEGAGNVKHAGLIFMCNAKTRPDCFRFSVMGVQEKRKDYVMGIKPGVKLFLYDYDLKLLYGVFQASSAGGMKLERNAFGGSFPAQVRFKVVSDCIPLPESEFKKAIKENYNNRNKFKTELTRKQVFKLTKLFRPAALPAQLTYTLPAPAPRPTERKRSDNNDRYAPGSSRTHGRSRNAAPPPRREEPLRREEPPRDLFLSESEYRTYGLRRPEPPQHYPVPPPESSYRLDSYRPSVDHELLLRQADIERLERREVRLPERTYHPYDHPLSSRRLAPEPPVVDSYRRDPYLRHEYRSPERLLHRTYLPSSGREHDDLYSRYVTPDSLAEYYRSSSSRRYPPSIAESEFPPSSITSRYAYSGSLPYSHR</sequence>
<feature type="region of interest" description="Disordered" evidence="1">
    <location>
        <begin position="116"/>
        <end position="251"/>
    </location>
</feature>
<proteinExistence type="predicted"/>
<feature type="compositionally biased region" description="Basic residues" evidence="1">
    <location>
        <begin position="230"/>
        <end position="239"/>
    </location>
</feature>
<evidence type="ECO:0000313" key="3">
    <source>
        <dbReference type="EMBL" id="CAH8360794.1"/>
    </source>
</evidence>
<evidence type="ECO:0000256" key="1">
    <source>
        <dbReference type="SAM" id="MobiDB-lite"/>
    </source>
</evidence>
<gene>
    <name evidence="3" type="ORF">ERUC_LOCUS26550</name>
</gene>
<dbReference type="Pfam" id="PF10539">
    <property type="entry name" value="Dev_Cell_Death"/>
    <property type="match status" value="1"/>
</dbReference>
<comment type="caution">
    <text evidence="3">The sequence shown here is derived from an EMBL/GenBank/DDBJ whole genome shotgun (WGS) entry which is preliminary data.</text>
</comment>
<evidence type="ECO:0000313" key="4">
    <source>
        <dbReference type="Proteomes" id="UP001642260"/>
    </source>
</evidence>
<dbReference type="Proteomes" id="UP001642260">
    <property type="component" value="Unassembled WGS sequence"/>
</dbReference>
<dbReference type="PANTHER" id="PTHR46444">
    <property type="entry name" value="DCD (DEVELOPMENT AND CELL DEATH) DOMAIN PROTEIN-RELATED"/>
    <property type="match status" value="1"/>
</dbReference>